<comment type="caution">
    <text evidence="7">The sequence shown here is derived from an EMBL/GenBank/DDBJ whole genome shotgun (WGS) entry which is preliminary data.</text>
</comment>
<evidence type="ECO:0000256" key="4">
    <source>
        <dbReference type="SAM" id="Coils"/>
    </source>
</evidence>
<dbReference type="PANTHER" id="PTHR16155">
    <property type="entry name" value="DED DOMAIN-CONTAINING PROTEIN"/>
    <property type="match status" value="1"/>
</dbReference>
<dbReference type="CDD" id="cd19802">
    <property type="entry name" value="Bbox1_TRIM8-like"/>
    <property type="match status" value="1"/>
</dbReference>
<evidence type="ECO:0000313" key="7">
    <source>
        <dbReference type="EMBL" id="KAK2865741.1"/>
    </source>
</evidence>
<feature type="region of interest" description="Disordered" evidence="5">
    <location>
        <begin position="993"/>
        <end position="1045"/>
    </location>
</feature>
<organism evidence="7 8">
    <name type="scientific">Tachysurus vachellii</name>
    <name type="common">Darkbarbel catfish</name>
    <name type="synonym">Pelteobagrus vachellii</name>
    <dbReference type="NCBI Taxonomy" id="175792"/>
    <lineage>
        <taxon>Eukaryota</taxon>
        <taxon>Metazoa</taxon>
        <taxon>Chordata</taxon>
        <taxon>Craniata</taxon>
        <taxon>Vertebrata</taxon>
        <taxon>Euteleostomi</taxon>
        <taxon>Actinopterygii</taxon>
        <taxon>Neopterygii</taxon>
        <taxon>Teleostei</taxon>
        <taxon>Ostariophysi</taxon>
        <taxon>Siluriformes</taxon>
        <taxon>Bagridae</taxon>
        <taxon>Tachysurus</taxon>
    </lineage>
</organism>
<protein>
    <recommendedName>
        <fullName evidence="6">B box-type domain-containing protein</fullName>
    </recommendedName>
</protein>
<evidence type="ECO:0000256" key="3">
    <source>
        <dbReference type="PROSITE-ProRule" id="PRU00024"/>
    </source>
</evidence>
<evidence type="ECO:0000256" key="5">
    <source>
        <dbReference type="SAM" id="MobiDB-lite"/>
    </source>
</evidence>
<dbReference type="PROSITE" id="PS50119">
    <property type="entry name" value="ZF_BBOX"/>
    <property type="match status" value="1"/>
</dbReference>
<dbReference type="Proteomes" id="UP001187315">
    <property type="component" value="Unassembled WGS sequence"/>
</dbReference>
<feature type="compositionally biased region" description="Acidic residues" evidence="5">
    <location>
        <begin position="995"/>
        <end position="1029"/>
    </location>
</feature>
<dbReference type="SMART" id="SM00336">
    <property type="entry name" value="BBOX"/>
    <property type="match status" value="1"/>
</dbReference>
<evidence type="ECO:0000256" key="2">
    <source>
        <dbReference type="ARBA" id="ARBA00022833"/>
    </source>
</evidence>
<evidence type="ECO:0000313" key="8">
    <source>
        <dbReference type="Proteomes" id="UP001187315"/>
    </source>
</evidence>
<sequence>MEMELKFYKGTPPQWLNFYWAEQMNSPFVKRDKYQKLRRMINEIKNTSWSIDHINLFHEPGSGGSTLAMQVLWDLRKELRCAKVLDSSTDPKATAQQVLRLFLAGGSENQNTVLLLLDNKYTSEDTSFQESLEENLCDEIKANNITTTIPVVIILNCIRQTHMGESKRNINLDSTLSTTEKMNFDSKLDDISQTHGDRHTELHAFNIMQSNDSRSYVENVCETLLEEGTLIKKWRPRKQQLLAFLALINSYVPGSDLPQDFCKLFFRTKADNFSLETHMQPFTDFLAIFSTSEEGTKNEDIRVRFVHPLIAHEFQRLLTEAGVTRSDTTLKLLGELCRDTMPPCLEKTIKKLLTKREQDNSPTRTQNKFSKLILDINRVENKSMCTAVLKRASKIFKKDPFYPQALARFYYIELEAYDIATHWANMAIRRDERNSFIRDTLGQVQKNYLKKNKRACARKILQLGEQATNAFKDEQKVAEKEEAPEKPGMRGTSTIFNNRGIFGYMQVANIIFEFLTEANEEWFKIFTKETTPHRFLNSYERGKCQKYKSLITSLRDEVENKFEFFEWYLLYSKPKIDKEEPGYFWPEVDYCYSKFVKQSQQNKSALQILKEKKDVILHSYNVRAFGSVRVTERIVLMATALEDTSILEKELTCPCLQRLKSLSEHGHLRCPECRKSHHCSNQWQKNFKLASIADGFRQCRRSQRPNQSRPGSSYRTTEVCCDYCGPDITGHSAKRSRAVKTCLKCEVSMCPEHVKHHLELPAFREHPLVEPLNDMRKRKCIEHDKMFRYYCMDDRKFLCNACKIEGGHNRHPIKTLKNTMKDLRGSLDTQLQKVDKMIRRVEKNMQKQREVEQQNKALLVQVDRQVDTLRGVLMSRLDGFLSSLRKCVRSYEWENSLNIQQALVRTEEDCSRLGVVHAGIKQLLQENDPFQFIKEYMSCAKSYHRLLKRPLFQPQAVTMDIKERMERKREDFMTDLWDHITMIINTVCTGGLVNEGDEGVEEGEMEDDIDINEDENDSSDGDEEQEEEVYDHSDSASDLSTEEEGELELGVIAVFF</sequence>
<keyword evidence="4" id="KW-0175">Coiled coil</keyword>
<dbReference type="Gene3D" id="3.30.160.60">
    <property type="entry name" value="Classic Zinc Finger"/>
    <property type="match status" value="1"/>
</dbReference>
<keyword evidence="2" id="KW-0862">Zinc</keyword>
<dbReference type="Gene3D" id="4.10.830.40">
    <property type="match status" value="1"/>
</dbReference>
<evidence type="ECO:0000256" key="1">
    <source>
        <dbReference type="ARBA" id="ARBA00022771"/>
    </source>
</evidence>
<feature type="domain" description="B box-type" evidence="6">
    <location>
        <begin position="775"/>
        <end position="816"/>
    </location>
</feature>
<dbReference type="Pfam" id="PF00643">
    <property type="entry name" value="zf-B_box"/>
    <property type="match status" value="1"/>
</dbReference>
<dbReference type="SUPFAM" id="SSF57845">
    <property type="entry name" value="B-box zinc-binding domain"/>
    <property type="match status" value="1"/>
</dbReference>
<accession>A0AA88NV49</accession>
<dbReference type="AlphaFoldDB" id="A0AA88NV49"/>
<dbReference type="PANTHER" id="PTHR16155:SF18">
    <property type="entry name" value="STERILE ALPHA MOTIF DOMAIN-CONTAINING PROTEIN 9-LIKE"/>
    <property type="match status" value="1"/>
</dbReference>
<dbReference type="EMBL" id="JAVHJS010000002">
    <property type="protein sequence ID" value="KAK2865741.1"/>
    <property type="molecule type" value="Genomic_DNA"/>
</dbReference>
<feature type="coiled-coil region" evidence="4">
    <location>
        <begin position="813"/>
        <end position="851"/>
    </location>
</feature>
<dbReference type="GO" id="GO:0008270">
    <property type="term" value="F:zinc ion binding"/>
    <property type="evidence" value="ECO:0007669"/>
    <property type="project" value="UniProtKB-KW"/>
</dbReference>
<dbReference type="GO" id="GO:0005737">
    <property type="term" value="C:cytoplasm"/>
    <property type="evidence" value="ECO:0007669"/>
    <property type="project" value="TreeGrafter"/>
</dbReference>
<keyword evidence="8" id="KW-1185">Reference proteome</keyword>
<reference evidence="7" key="1">
    <citation type="submission" date="2023-08" db="EMBL/GenBank/DDBJ databases">
        <title>Pelteobagrus vachellii genome.</title>
        <authorList>
            <person name="Liu H."/>
        </authorList>
    </citation>
    <scope>NUCLEOTIDE SEQUENCE</scope>
    <source>
        <strain evidence="7">PRFRI_2022a</strain>
        <tissue evidence="7">Muscle</tissue>
    </source>
</reference>
<gene>
    <name evidence="7" type="ORF">Q7C36_001797</name>
</gene>
<evidence type="ECO:0000259" key="6">
    <source>
        <dbReference type="PROSITE" id="PS50119"/>
    </source>
</evidence>
<name>A0AA88NV49_TACVA</name>
<proteinExistence type="predicted"/>
<dbReference type="InterPro" id="IPR000315">
    <property type="entry name" value="Znf_B-box"/>
</dbReference>
<keyword evidence="1 3" id="KW-0479">Metal-binding</keyword>
<keyword evidence="1 3" id="KW-0863">Zinc-finger</keyword>